<gene>
    <name evidence="9" type="ORF">J2Z32_001702</name>
</gene>
<evidence type="ECO:0000313" key="10">
    <source>
        <dbReference type="Proteomes" id="UP001519272"/>
    </source>
</evidence>
<organism evidence="9 10">
    <name type="scientific">Paenibacillus turicensis</name>
    <dbReference type="NCBI Taxonomy" id="160487"/>
    <lineage>
        <taxon>Bacteria</taxon>
        <taxon>Bacillati</taxon>
        <taxon>Bacillota</taxon>
        <taxon>Bacilli</taxon>
        <taxon>Bacillales</taxon>
        <taxon>Paenibacillaceae</taxon>
        <taxon>Paenibacillus</taxon>
    </lineage>
</organism>
<dbReference type="PROSITE" id="PS50005">
    <property type="entry name" value="TPR"/>
    <property type="match status" value="1"/>
</dbReference>
<dbReference type="Pfam" id="PF00486">
    <property type="entry name" value="Trans_reg_C"/>
    <property type="match status" value="1"/>
</dbReference>
<keyword evidence="7" id="KW-0802">TPR repeat</keyword>
<name>A0ABS4FR74_9BACL</name>
<dbReference type="PANTHER" id="PTHR35807:SF2">
    <property type="entry name" value="TRANSCRIPTIONAL ACTIVATOR DOMAIN"/>
    <property type="match status" value="1"/>
</dbReference>
<keyword evidence="4" id="KW-0238">DNA-binding</keyword>
<keyword evidence="3" id="KW-0805">Transcription regulation</keyword>
<evidence type="ECO:0000313" key="9">
    <source>
        <dbReference type="EMBL" id="MBP1905077.1"/>
    </source>
</evidence>
<dbReference type="SMART" id="SM01043">
    <property type="entry name" value="BTAD"/>
    <property type="match status" value="1"/>
</dbReference>
<keyword evidence="5" id="KW-0804">Transcription</keyword>
<dbReference type="SMART" id="SM00862">
    <property type="entry name" value="Trans_reg_C"/>
    <property type="match status" value="1"/>
</dbReference>
<accession>A0ABS4FR74</accession>
<evidence type="ECO:0000256" key="7">
    <source>
        <dbReference type="PROSITE-ProRule" id="PRU00339"/>
    </source>
</evidence>
<comment type="similarity">
    <text evidence="1">Belongs to the AfsR/DnrI/RedD regulatory family.</text>
</comment>
<dbReference type="InterPro" id="IPR019734">
    <property type="entry name" value="TPR_rpt"/>
</dbReference>
<keyword evidence="2" id="KW-0902">Two-component regulatory system</keyword>
<feature type="modified residue" description="4-aspartylphosphate" evidence="6">
    <location>
        <position position="61"/>
    </location>
</feature>
<dbReference type="SUPFAM" id="SSF48452">
    <property type="entry name" value="TPR-like"/>
    <property type="match status" value="1"/>
</dbReference>
<dbReference type="Pfam" id="PF00072">
    <property type="entry name" value="Response_reg"/>
    <property type="match status" value="1"/>
</dbReference>
<dbReference type="SUPFAM" id="SSF52172">
    <property type="entry name" value="CheY-like"/>
    <property type="match status" value="1"/>
</dbReference>
<evidence type="ECO:0000256" key="2">
    <source>
        <dbReference type="ARBA" id="ARBA00023012"/>
    </source>
</evidence>
<dbReference type="InterPro" id="IPR036388">
    <property type="entry name" value="WH-like_DNA-bd_sf"/>
</dbReference>
<dbReference type="InterPro" id="IPR051677">
    <property type="entry name" value="AfsR-DnrI-RedD_regulator"/>
</dbReference>
<keyword evidence="10" id="KW-1185">Reference proteome</keyword>
<dbReference type="RefSeq" id="WP_210088712.1">
    <property type="nucleotide sequence ID" value="NZ_JAGGKG010000006.1"/>
</dbReference>
<dbReference type="InterPro" id="IPR001789">
    <property type="entry name" value="Sig_transdc_resp-reg_receiver"/>
</dbReference>
<dbReference type="InterPro" id="IPR016032">
    <property type="entry name" value="Sig_transdc_resp-reg_C-effctor"/>
</dbReference>
<dbReference type="InterPro" id="IPR011006">
    <property type="entry name" value="CheY-like_superfamily"/>
</dbReference>
<dbReference type="SMART" id="SM00448">
    <property type="entry name" value="REC"/>
    <property type="match status" value="1"/>
</dbReference>
<dbReference type="Proteomes" id="UP001519272">
    <property type="component" value="Unassembled WGS sequence"/>
</dbReference>
<evidence type="ECO:0000259" key="8">
    <source>
        <dbReference type="PROSITE" id="PS50110"/>
    </source>
</evidence>
<evidence type="ECO:0000256" key="4">
    <source>
        <dbReference type="ARBA" id="ARBA00023125"/>
    </source>
</evidence>
<dbReference type="Pfam" id="PF03704">
    <property type="entry name" value="BTAD"/>
    <property type="match status" value="1"/>
</dbReference>
<dbReference type="SUPFAM" id="SSF46894">
    <property type="entry name" value="C-terminal effector domain of the bipartite response regulators"/>
    <property type="match status" value="1"/>
</dbReference>
<dbReference type="Gene3D" id="3.40.50.2300">
    <property type="match status" value="1"/>
</dbReference>
<evidence type="ECO:0000256" key="1">
    <source>
        <dbReference type="ARBA" id="ARBA00005820"/>
    </source>
</evidence>
<dbReference type="InterPro" id="IPR005158">
    <property type="entry name" value="BTAD"/>
</dbReference>
<evidence type="ECO:0000256" key="5">
    <source>
        <dbReference type="ARBA" id="ARBA00023163"/>
    </source>
</evidence>
<protein>
    <submittedName>
        <fullName evidence="9">Two-component SAPR family response regulator</fullName>
    </submittedName>
</protein>
<reference evidence="9 10" key="1">
    <citation type="submission" date="2021-03" db="EMBL/GenBank/DDBJ databases">
        <title>Genomic Encyclopedia of Type Strains, Phase IV (KMG-IV): sequencing the most valuable type-strain genomes for metagenomic binning, comparative biology and taxonomic classification.</title>
        <authorList>
            <person name="Goeker M."/>
        </authorList>
    </citation>
    <scope>NUCLEOTIDE SEQUENCE [LARGE SCALE GENOMIC DNA]</scope>
    <source>
        <strain evidence="9 10">DSM 14349</strain>
    </source>
</reference>
<evidence type="ECO:0000256" key="3">
    <source>
        <dbReference type="ARBA" id="ARBA00023015"/>
    </source>
</evidence>
<dbReference type="Gene3D" id="1.25.40.10">
    <property type="entry name" value="Tetratricopeptide repeat domain"/>
    <property type="match status" value="1"/>
</dbReference>
<keyword evidence="6" id="KW-0597">Phosphoprotein</keyword>
<feature type="repeat" description="TPR" evidence="7">
    <location>
        <begin position="295"/>
        <end position="328"/>
    </location>
</feature>
<dbReference type="PANTHER" id="PTHR35807">
    <property type="entry name" value="TRANSCRIPTIONAL REGULATOR REDD-RELATED"/>
    <property type="match status" value="1"/>
</dbReference>
<comment type="caution">
    <text evidence="9">The sequence shown here is derived from an EMBL/GenBank/DDBJ whole genome shotgun (WGS) entry which is preliminary data.</text>
</comment>
<dbReference type="PROSITE" id="PS50110">
    <property type="entry name" value="RESPONSE_REGULATORY"/>
    <property type="match status" value="1"/>
</dbReference>
<dbReference type="EMBL" id="JAGGKG010000006">
    <property type="protein sequence ID" value="MBP1905077.1"/>
    <property type="molecule type" value="Genomic_DNA"/>
</dbReference>
<evidence type="ECO:0000256" key="6">
    <source>
        <dbReference type="PROSITE-ProRule" id="PRU00169"/>
    </source>
</evidence>
<proteinExistence type="inferred from homology"/>
<feature type="domain" description="Response regulatory" evidence="8">
    <location>
        <begin position="6"/>
        <end position="124"/>
    </location>
</feature>
<sequence>MNRTLNVLVVDDEHLAVFRLKDMLKKQAPPGMELALIGEFLMPAEAIKVAEKTPIHLAFLDIEMPGMNGFELADELLKLQPQMYIVFTTAYKDYAIKAFEIDAIDYLLKPVTSNRLDITLNRIASSPMISHGHGHPMLKPRLGCFQKLHYKDECGVEQLFPWKTLKAQELFSYLLLNRDKVINKQVLIDLLWPQYNLEKATTQLHTAIYQIRKVLKEVGMPIEIKYVEGGYSMVMGEVEIDVQVWEIAVKQAPAFTPHTVEQHTEIMNMYQGHFLAQSAYSWASLEQERLQLLWFNHANQLAELYFSLSRYPQAIEVYQKMIHFTPYMEAGYFGLMQINAILHYPSEVKKQYELLCEALSELLDITPSHKVKTWYENWSTFSQS</sequence>
<dbReference type="InterPro" id="IPR011990">
    <property type="entry name" value="TPR-like_helical_dom_sf"/>
</dbReference>
<dbReference type="InterPro" id="IPR001867">
    <property type="entry name" value="OmpR/PhoB-type_DNA-bd"/>
</dbReference>
<dbReference type="Gene3D" id="1.10.10.10">
    <property type="entry name" value="Winged helix-like DNA-binding domain superfamily/Winged helix DNA-binding domain"/>
    <property type="match status" value="1"/>
</dbReference>